<evidence type="ECO:0000256" key="1">
    <source>
        <dbReference type="ARBA" id="ARBA00022468"/>
    </source>
</evidence>
<name>A0A9N9QQ09_9CUCU</name>
<dbReference type="OrthoDB" id="206700at2759"/>
<accession>A0A9N9QQ09</accession>
<dbReference type="PANTHER" id="PTHR20913:SF7">
    <property type="entry name" value="RE60063P"/>
    <property type="match status" value="1"/>
</dbReference>
<reference evidence="4" key="1">
    <citation type="submission" date="2022-01" db="EMBL/GenBank/DDBJ databases">
        <authorList>
            <person name="King R."/>
        </authorList>
    </citation>
    <scope>NUCLEOTIDE SEQUENCE</scope>
</reference>
<keyword evidence="1" id="KW-0343">GTPase activation</keyword>
<dbReference type="GO" id="GO:0005096">
    <property type="term" value="F:GTPase activator activity"/>
    <property type="evidence" value="ECO:0007669"/>
    <property type="project" value="UniProtKB-KW"/>
</dbReference>
<dbReference type="InterPro" id="IPR045913">
    <property type="entry name" value="TBC20/Gyp8-like"/>
</dbReference>
<evidence type="ECO:0000259" key="3">
    <source>
        <dbReference type="PROSITE" id="PS50086"/>
    </source>
</evidence>
<dbReference type="EMBL" id="OU892281">
    <property type="protein sequence ID" value="CAG9768923.1"/>
    <property type="molecule type" value="Genomic_DNA"/>
</dbReference>
<dbReference type="Pfam" id="PF00566">
    <property type="entry name" value="RabGAP-TBC"/>
    <property type="match status" value="1"/>
</dbReference>
<keyword evidence="2" id="KW-0472">Membrane</keyword>
<organism evidence="4 5">
    <name type="scientific">Ceutorhynchus assimilis</name>
    <name type="common">cabbage seed weevil</name>
    <dbReference type="NCBI Taxonomy" id="467358"/>
    <lineage>
        <taxon>Eukaryota</taxon>
        <taxon>Metazoa</taxon>
        <taxon>Ecdysozoa</taxon>
        <taxon>Arthropoda</taxon>
        <taxon>Hexapoda</taxon>
        <taxon>Insecta</taxon>
        <taxon>Pterygota</taxon>
        <taxon>Neoptera</taxon>
        <taxon>Endopterygota</taxon>
        <taxon>Coleoptera</taxon>
        <taxon>Polyphaga</taxon>
        <taxon>Cucujiformia</taxon>
        <taxon>Curculionidae</taxon>
        <taxon>Ceutorhynchinae</taxon>
        <taxon>Ceutorhynchus</taxon>
    </lineage>
</organism>
<dbReference type="AlphaFoldDB" id="A0A9N9QQ09"/>
<evidence type="ECO:0000313" key="5">
    <source>
        <dbReference type="Proteomes" id="UP001152799"/>
    </source>
</evidence>
<keyword evidence="2" id="KW-1133">Transmembrane helix</keyword>
<dbReference type="GO" id="GO:0006888">
    <property type="term" value="P:endoplasmic reticulum to Golgi vesicle-mediated transport"/>
    <property type="evidence" value="ECO:0007669"/>
    <property type="project" value="TreeGrafter"/>
</dbReference>
<keyword evidence="2" id="KW-0812">Transmembrane</keyword>
<evidence type="ECO:0000313" key="4">
    <source>
        <dbReference type="EMBL" id="CAG9768923.1"/>
    </source>
</evidence>
<feature type="transmembrane region" description="Helical" evidence="2">
    <location>
        <begin position="392"/>
        <end position="409"/>
    </location>
</feature>
<dbReference type="SUPFAM" id="SSF47923">
    <property type="entry name" value="Ypt/Rab-GAP domain of gyp1p"/>
    <property type="match status" value="2"/>
</dbReference>
<keyword evidence="5" id="KW-1185">Reference proteome</keyword>
<dbReference type="PANTHER" id="PTHR20913">
    <property type="entry name" value="TBC1 DOMAIN FAMILY MEMBER 20/GTPASE"/>
    <property type="match status" value="1"/>
</dbReference>
<protein>
    <recommendedName>
        <fullName evidence="3">Rab-GAP TBC domain-containing protein</fullName>
    </recommendedName>
</protein>
<gene>
    <name evidence="4" type="ORF">CEUTPL_LOCUS9441</name>
</gene>
<sequence>MENFDSEISSLDEETTYLVNSHSDKTFQDSLLDDDDIVDTRSELKFERGKFKFKFNSKSDEQKHKRKEIEAAIGNKSTTLKTWKDLAMSKFGLVGDDLRFTVWPLLLEVDPSTDEKIPSLEELSDHPEYQQVILDVNRSLKRFPPGIPYEQRVALQDQLTVLILRVIIKYPHLRYYQGYHDVAITFLLVVGEAVAFRIMEKLSTENLRECMESTMEKTDYRLNYIYALLYKVDKDVHGFMDSAGVGTMFALPWYLTWFGHSLNQYKDVVRLYDYFLATPPLMPLYVATSLVIYRRDEIFAEGCDMASIHCLLSQIPDNLDFESILVAAMKYYKDYPPDKLEKLVKTRVEREMAERKKNEQMMRNRLRGQKSLWVRFNNRMPAWLVFSRRSKLGLIFATATVLIGYLYYYKYGGDARMPFLRLKDSKNSGK</sequence>
<dbReference type="FunFam" id="1.10.8.1310:FF:000001">
    <property type="entry name" value="TBC1 domain family, member 20"/>
    <property type="match status" value="1"/>
</dbReference>
<dbReference type="Proteomes" id="UP001152799">
    <property type="component" value="Chromosome 5"/>
</dbReference>
<dbReference type="GO" id="GO:0005789">
    <property type="term" value="C:endoplasmic reticulum membrane"/>
    <property type="evidence" value="ECO:0007669"/>
    <property type="project" value="TreeGrafter"/>
</dbReference>
<dbReference type="SMART" id="SM00164">
    <property type="entry name" value="TBC"/>
    <property type="match status" value="1"/>
</dbReference>
<proteinExistence type="predicted"/>
<dbReference type="InterPro" id="IPR000195">
    <property type="entry name" value="Rab-GAP-TBC_dom"/>
</dbReference>
<evidence type="ECO:0000256" key="2">
    <source>
        <dbReference type="SAM" id="Phobius"/>
    </source>
</evidence>
<feature type="domain" description="Rab-GAP TBC" evidence="3">
    <location>
        <begin position="93"/>
        <end position="279"/>
    </location>
</feature>
<dbReference type="PROSITE" id="PS50086">
    <property type="entry name" value="TBC_RABGAP"/>
    <property type="match status" value="1"/>
</dbReference>
<dbReference type="Gene3D" id="1.10.8.1310">
    <property type="match status" value="1"/>
</dbReference>
<dbReference type="InterPro" id="IPR035969">
    <property type="entry name" value="Rab-GAP_TBC_sf"/>
</dbReference>
<dbReference type="Gene3D" id="1.10.472.80">
    <property type="entry name" value="Ypt/Rab-GAP domain of gyp1p, domain 3"/>
    <property type="match status" value="1"/>
</dbReference>